<reference evidence="3" key="1">
    <citation type="submission" date="2016-10" db="EMBL/GenBank/DDBJ databases">
        <authorList>
            <person name="Varghese N."/>
            <person name="Submissions S."/>
        </authorList>
    </citation>
    <scope>NUCLEOTIDE SEQUENCE [LARGE SCALE GENOMIC DNA]</scope>
    <source>
        <strain evidence="3">CGMCC 1.9227</strain>
    </source>
</reference>
<keyword evidence="1" id="KW-1133">Transmembrane helix</keyword>
<dbReference type="AlphaFoldDB" id="A0A1I2B2M7"/>
<dbReference type="EMBL" id="FONQ01000002">
    <property type="protein sequence ID" value="SFE49523.1"/>
    <property type="molecule type" value="Genomic_DNA"/>
</dbReference>
<keyword evidence="3" id="KW-1185">Reference proteome</keyword>
<protein>
    <recommendedName>
        <fullName evidence="4">YD repeat-containing protein</fullName>
    </recommendedName>
</protein>
<evidence type="ECO:0008006" key="4">
    <source>
        <dbReference type="Google" id="ProtNLM"/>
    </source>
</evidence>
<name>A0A1I2B2M7_9FLAO</name>
<evidence type="ECO:0000313" key="3">
    <source>
        <dbReference type="Proteomes" id="UP000198596"/>
    </source>
</evidence>
<keyword evidence="1" id="KW-0472">Membrane</keyword>
<feature type="transmembrane region" description="Helical" evidence="1">
    <location>
        <begin position="32"/>
        <end position="51"/>
    </location>
</feature>
<keyword evidence="1" id="KW-0812">Transmembrane</keyword>
<gene>
    <name evidence="2" type="ORF">SAMN04488131_102191</name>
</gene>
<organism evidence="2 3">
    <name type="scientific">Flavobacterium xueshanense</name>
    <dbReference type="NCBI Taxonomy" id="935223"/>
    <lineage>
        <taxon>Bacteria</taxon>
        <taxon>Pseudomonadati</taxon>
        <taxon>Bacteroidota</taxon>
        <taxon>Flavobacteriia</taxon>
        <taxon>Flavobacteriales</taxon>
        <taxon>Flavobacteriaceae</taxon>
        <taxon>Flavobacterium</taxon>
    </lineage>
</organism>
<sequence length="306" mass="35974">MQSMLSYLKELNNAILVEKTTFYHFSTLQNLLIMRIFLFIVLSLLASCAPIKIKKIPMPDGDIQDIKGHVKEIKVKNIKGSSVIDPETIPFELISNWNREGRKIAQKDLYAKDYFDETLFFYQNGLVIKSITKSNTNSPELMMEHKYDKKSNEIEYLAYFDKKLNNKRVTQYDKRGNRIVVEHFDGNGELKFTEKTTIDYKNKSLITYSYNKQGELKDGYLKCIFDKNGNRIKSELEFKKAKYYSVTINEYDKRNNLLKTFSLPKTPKNIVVEYKYSFDKIGNIIKQEKFENNVLVNTVLIDIVYW</sequence>
<evidence type="ECO:0000256" key="1">
    <source>
        <dbReference type="SAM" id="Phobius"/>
    </source>
</evidence>
<dbReference type="Proteomes" id="UP000198596">
    <property type="component" value="Unassembled WGS sequence"/>
</dbReference>
<accession>A0A1I2B2M7</accession>
<dbReference type="STRING" id="935223.SAMN04488131_102191"/>
<dbReference type="Gene3D" id="2.180.10.10">
    <property type="entry name" value="RHS repeat-associated core"/>
    <property type="match status" value="1"/>
</dbReference>
<evidence type="ECO:0000313" key="2">
    <source>
        <dbReference type="EMBL" id="SFE49523.1"/>
    </source>
</evidence>
<proteinExistence type="predicted"/>